<dbReference type="Pfam" id="PF21725">
    <property type="entry name" value="T7SS_signal"/>
    <property type="match status" value="1"/>
</dbReference>
<feature type="coiled-coil region" evidence="1">
    <location>
        <begin position="91"/>
        <end position="189"/>
    </location>
</feature>
<reference evidence="3 4" key="1">
    <citation type="submission" date="2023-08" db="EMBL/GenBank/DDBJ databases">
        <authorList>
            <person name="Sharma P."/>
            <person name="Verma V."/>
            <person name="Mohan M.K."/>
            <person name="Dubey A.K."/>
        </authorList>
    </citation>
    <scope>NUCLEOTIDE SEQUENCE [LARGE SCALE GENOMIC DNA]</scope>
    <source>
        <strain evidence="3 4">ADP4</strain>
    </source>
</reference>
<protein>
    <recommendedName>
        <fullName evidence="2">Putative T7SS secretion signal domain-containing protein</fullName>
    </recommendedName>
</protein>
<keyword evidence="1" id="KW-0175">Coiled coil</keyword>
<accession>A0ABU7WMV9</accession>
<proteinExistence type="predicted"/>
<gene>
    <name evidence="3" type="ORF">RB636_04570</name>
</gene>
<comment type="caution">
    <text evidence="3">The sequence shown here is derived from an EMBL/GenBank/DDBJ whole genome shotgun (WGS) entry which is preliminary data.</text>
</comment>
<evidence type="ECO:0000256" key="1">
    <source>
        <dbReference type="SAM" id="Coils"/>
    </source>
</evidence>
<dbReference type="InterPro" id="IPR049082">
    <property type="entry name" value="T7SS_signal"/>
</dbReference>
<keyword evidence="4" id="KW-1185">Reference proteome</keyword>
<feature type="domain" description="Putative T7SS secretion signal" evidence="2">
    <location>
        <begin position="15"/>
        <end position="178"/>
    </location>
</feature>
<dbReference type="Proteomes" id="UP001348265">
    <property type="component" value="Unassembled WGS sequence"/>
</dbReference>
<name>A0ABU7WMV9_9ACTN</name>
<dbReference type="EMBL" id="JAVFKM010000002">
    <property type="protein sequence ID" value="MEF3112474.1"/>
    <property type="molecule type" value="Genomic_DNA"/>
</dbReference>
<organism evidence="3 4">
    <name type="scientific">Streptomyces chrestomyceticus</name>
    <dbReference type="NCBI Taxonomy" id="68185"/>
    <lineage>
        <taxon>Bacteria</taxon>
        <taxon>Bacillati</taxon>
        <taxon>Actinomycetota</taxon>
        <taxon>Actinomycetes</taxon>
        <taxon>Kitasatosporales</taxon>
        <taxon>Streptomycetaceae</taxon>
        <taxon>Streptomyces</taxon>
    </lineage>
</organism>
<evidence type="ECO:0000313" key="3">
    <source>
        <dbReference type="EMBL" id="MEF3112474.1"/>
    </source>
</evidence>
<dbReference type="RefSeq" id="WP_331785459.1">
    <property type="nucleotide sequence ID" value="NZ_JAVFKM010000002.1"/>
</dbReference>
<dbReference type="Gene3D" id="1.10.287.1490">
    <property type="match status" value="1"/>
</dbReference>
<evidence type="ECO:0000259" key="2">
    <source>
        <dbReference type="Pfam" id="PF21725"/>
    </source>
</evidence>
<sequence length="435" mass="45971">MSDDWSGLGWNPTPGHPNLANNLAGNLSKTAETLKSTYDLLDSLKKESSYWSGEAAKAFTEKISDLPDYLSRAHESLEAAGGEIKKWSDALYDMKVKARNYEEDAKDAREKVKNAEHQYEGARTHPDLKLAGQVFETKTELDSAQHRLDVAQGRVDSASRAVENARAKLQNLIDDAKKLEREHSDTAQDFADQVRKHASDHAPDGGFLDKLGDWWDEHGGDLLTVVATIAGIAAIFVPVLAPIAIGLSLAAAAQHANQYIKSGKDMFPPTSKNISEWATLAGDVLGAVPGAGPAIKGTKAAIGAGRASFGAARGAGAVAKSTATVSQAAKTGAVHFREFAKAADPSNRVMGKPIEWVAQKLGSSQAAAEMTADVTQAVVTGGLAVPTAQTLDIGWTHSDATTDRALRGTEINDGLVGAGMAIDPLKKIFTVAKAL</sequence>
<evidence type="ECO:0000313" key="4">
    <source>
        <dbReference type="Proteomes" id="UP001348265"/>
    </source>
</evidence>